<dbReference type="PANTHER" id="PTHR43273:SF3">
    <property type="entry name" value="ANAEROBIC SULFATASE-MATURATING ENZYME HOMOLOG ASLB-RELATED"/>
    <property type="match status" value="1"/>
</dbReference>
<gene>
    <name evidence="2" type="ORF">B2A_07751</name>
</gene>
<comment type="caution">
    <text evidence="2">The sequence shown here is derived from an EMBL/GenBank/DDBJ whole genome shotgun (WGS) entry which is preliminary data.</text>
</comment>
<dbReference type="PANTHER" id="PTHR43273">
    <property type="entry name" value="ANAEROBIC SULFATASE-MATURATING ENZYME HOMOLOG ASLB-RELATED"/>
    <property type="match status" value="1"/>
</dbReference>
<reference evidence="2" key="2">
    <citation type="journal article" date="2014" name="ISME J.">
        <title>Microbial stratification in low pH oxic and suboxic macroscopic growths along an acid mine drainage.</title>
        <authorList>
            <person name="Mendez-Garcia C."/>
            <person name="Mesa V."/>
            <person name="Sprenger R.R."/>
            <person name="Richter M."/>
            <person name="Diez M.S."/>
            <person name="Solano J."/>
            <person name="Bargiela R."/>
            <person name="Golyshina O.V."/>
            <person name="Manteca A."/>
            <person name="Ramos J.L."/>
            <person name="Gallego J.R."/>
            <person name="Llorente I."/>
            <person name="Martins Dos Santos V.A."/>
            <person name="Jensen O.N."/>
            <person name="Pelaez A.I."/>
            <person name="Sanchez J."/>
            <person name="Ferrer M."/>
        </authorList>
    </citation>
    <scope>NUCLEOTIDE SEQUENCE</scope>
</reference>
<dbReference type="InterPro" id="IPR013785">
    <property type="entry name" value="Aldolase_TIM"/>
</dbReference>
<proteinExistence type="predicted"/>
<reference evidence="2" key="1">
    <citation type="submission" date="2013-08" db="EMBL/GenBank/DDBJ databases">
        <authorList>
            <person name="Mendez C."/>
            <person name="Richter M."/>
            <person name="Ferrer M."/>
            <person name="Sanchez J."/>
        </authorList>
    </citation>
    <scope>NUCLEOTIDE SEQUENCE</scope>
</reference>
<dbReference type="AlphaFoldDB" id="T1B806"/>
<protein>
    <submittedName>
        <fullName evidence="2">Radical SAM domain containing protein</fullName>
    </submittedName>
</protein>
<evidence type="ECO:0000313" key="2">
    <source>
        <dbReference type="EMBL" id="EQD49129.1"/>
    </source>
</evidence>
<dbReference type="Gene3D" id="3.20.20.70">
    <property type="entry name" value="Aldolase class I"/>
    <property type="match status" value="1"/>
</dbReference>
<dbReference type="InterPro" id="IPR023867">
    <property type="entry name" value="Sulphatase_maturase_rSAM"/>
</dbReference>
<sequence>LIRLFEKWIYHQNVHVREISRVVNFFQIQPKKAQIDVVDNCEFDQDTQVVVIQSDGKVNCDDSLIPALQWRQKQQTYSVFSDRLSDFVNDRGIREMEASRVRLPQQCIKCKWVKLCGGGSLENRFSTKRGFDNPSIYCAGLMRFFDYITNFIQENGYPRETIESAL</sequence>
<feature type="non-terminal residue" evidence="2">
    <location>
        <position position="166"/>
    </location>
</feature>
<evidence type="ECO:0000256" key="1">
    <source>
        <dbReference type="ARBA" id="ARBA00001966"/>
    </source>
</evidence>
<feature type="non-terminal residue" evidence="2">
    <location>
        <position position="1"/>
    </location>
</feature>
<comment type="cofactor">
    <cofactor evidence="1">
        <name>[4Fe-4S] cluster</name>
        <dbReference type="ChEBI" id="CHEBI:49883"/>
    </cofactor>
</comment>
<dbReference type="InterPro" id="IPR023885">
    <property type="entry name" value="4Fe4S-binding_SPASM_dom"/>
</dbReference>
<dbReference type="GO" id="GO:0016491">
    <property type="term" value="F:oxidoreductase activity"/>
    <property type="evidence" value="ECO:0007669"/>
    <property type="project" value="InterPro"/>
</dbReference>
<name>T1B806_9ZZZZ</name>
<dbReference type="NCBIfam" id="TIGR04085">
    <property type="entry name" value="rSAM_more_4Fe4S"/>
    <property type="match status" value="1"/>
</dbReference>
<organism evidence="2">
    <name type="scientific">mine drainage metagenome</name>
    <dbReference type="NCBI Taxonomy" id="410659"/>
    <lineage>
        <taxon>unclassified sequences</taxon>
        <taxon>metagenomes</taxon>
        <taxon>ecological metagenomes</taxon>
    </lineage>
</organism>
<dbReference type="EMBL" id="AUZZ01005563">
    <property type="protein sequence ID" value="EQD49129.1"/>
    <property type="molecule type" value="Genomic_DNA"/>
</dbReference>
<accession>T1B806</accession>